<feature type="domain" description="Sialate O-acetylesterase" evidence="2">
    <location>
        <begin position="43"/>
        <end position="269"/>
    </location>
</feature>
<dbReference type="GO" id="GO:0016788">
    <property type="term" value="F:hydrolase activity, acting on ester bonds"/>
    <property type="evidence" value="ECO:0007669"/>
    <property type="project" value="UniProtKB-ARBA"/>
</dbReference>
<evidence type="ECO:0000259" key="2">
    <source>
        <dbReference type="Pfam" id="PF03629"/>
    </source>
</evidence>
<organism evidence="3">
    <name type="scientific">Roseihalotalea indica</name>
    <dbReference type="NCBI Taxonomy" id="2867963"/>
    <lineage>
        <taxon>Bacteria</taxon>
        <taxon>Pseudomonadati</taxon>
        <taxon>Bacteroidota</taxon>
        <taxon>Cytophagia</taxon>
        <taxon>Cytophagales</taxon>
        <taxon>Catalimonadaceae</taxon>
        <taxon>Roseihalotalea</taxon>
    </lineage>
</organism>
<gene>
    <name evidence="3" type="ORF">K4G66_21215</name>
</gene>
<dbReference type="InterPro" id="IPR052940">
    <property type="entry name" value="Carb_Esterase_6"/>
</dbReference>
<protein>
    <submittedName>
        <fullName evidence="3">Sialate O-acetylesterase</fullName>
    </submittedName>
</protein>
<name>A0AA49JBR1_9BACT</name>
<sequence length="274" mass="30944">MRIVLVLLSMTVLVACQRKGYTERQNFPNDMQVVENLPGPNNVWVFLLAGQSNMAGRGEVAPVDTIPHERIFSINPDGEIVYAKEPLHYYEPNLTGLDCGLSFGKTLIDHLPDSVSLLLLPTAVGGSAIQQWLGDSTHRQVRLLSNFREKVAIGQRYGRIKGVLWHQGENDATEEGIPHYQQRLTELIAIFRDLAQNEELPVVLGELGSYSRNPENWLRLNQEIHAYANQNPQAAVVYTQDLPGKDDYLHFTAEGQRELGKRFAQEYLKLMQIP</sequence>
<keyword evidence="1" id="KW-0378">Hydrolase</keyword>
<dbReference type="SUPFAM" id="SSF52266">
    <property type="entry name" value="SGNH hydrolase"/>
    <property type="match status" value="1"/>
</dbReference>
<dbReference type="InterPro" id="IPR005181">
    <property type="entry name" value="SASA"/>
</dbReference>
<dbReference type="PANTHER" id="PTHR31988:SF19">
    <property type="entry name" value="9-O-ACETYL-N-ACETYLNEURAMINIC ACID DEACETYLASE-RELATED"/>
    <property type="match status" value="1"/>
</dbReference>
<reference evidence="3" key="1">
    <citation type="journal article" date="2023" name="Comput. Struct. Biotechnol. J.">
        <title>Discovery of a novel marine Bacteroidetes with a rich repertoire of carbohydrate-active enzymes.</title>
        <authorList>
            <person name="Chen B."/>
            <person name="Liu G."/>
            <person name="Chen Q."/>
            <person name="Wang H."/>
            <person name="Liu L."/>
            <person name="Tang K."/>
        </authorList>
    </citation>
    <scope>NUCLEOTIDE SEQUENCE</scope>
    <source>
        <strain evidence="3">TK19036</strain>
    </source>
</reference>
<reference evidence="3" key="2">
    <citation type="journal article" date="2024" name="Antonie Van Leeuwenhoek">
        <title>Roseihalotalea indica gen. nov., sp. nov., a halophilic Bacteroidetes from mesopelagic Southwest Indian Ocean with higher carbohydrate metabolic potential.</title>
        <authorList>
            <person name="Chen B."/>
            <person name="Zhang M."/>
            <person name="Lin D."/>
            <person name="Ye J."/>
            <person name="Tang K."/>
        </authorList>
    </citation>
    <scope>NUCLEOTIDE SEQUENCE</scope>
    <source>
        <strain evidence="3">TK19036</strain>
    </source>
</reference>
<proteinExistence type="predicted"/>
<dbReference type="Pfam" id="PF03629">
    <property type="entry name" value="SASA"/>
    <property type="match status" value="1"/>
</dbReference>
<dbReference type="PANTHER" id="PTHR31988">
    <property type="entry name" value="ESTERASE, PUTATIVE (DUF303)-RELATED"/>
    <property type="match status" value="1"/>
</dbReference>
<dbReference type="PROSITE" id="PS51257">
    <property type="entry name" value="PROKAR_LIPOPROTEIN"/>
    <property type="match status" value="1"/>
</dbReference>
<evidence type="ECO:0000256" key="1">
    <source>
        <dbReference type="ARBA" id="ARBA00022801"/>
    </source>
</evidence>
<dbReference type="AlphaFoldDB" id="A0AA49JBR1"/>
<dbReference type="EMBL" id="CP120682">
    <property type="protein sequence ID" value="WKN34898.1"/>
    <property type="molecule type" value="Genomic_DNA"/>
</dbReference>
<dbReference type="InterPro" id="IPR036514">
    <property type="entry name" value="SGNH_hydro_sf"/>
</dbReference>
<accession>A0AA49JBR1</accession>
<evidence type="ECO:0000313" key="3">
    <source>
        <dbReference type="EMBL" id="WKN34898.1"/>
    </source>
</evidence>
<dbReference type="Gene3D" id="3.40.50.1110">
    <property type="entry name" value="SGNH hydrolase"/>
    <property type="match status" value="1"/>
</dbReference>